<dbReference type="GO" id="GO:0050660">
    <property type="term" value="F:flavin adenine dinucleotide binding"/>
    <property type="evidence" value="ECO:0007669"/>
    <property type="project" value="InterPro"/>
</dbReference>
<dbReference type="EMBL" id="ML143551">
    <property type="protein sequence ID" value="TBU22221.1"/>
    <property type="molecule type" value="Genomic_DNA"/>
</dbReference>
<gene>
    <name evidence="8" type="ORF">BD311DRAFT_811665</name>
</gene>
<dbReference type="Proteomes" id="UP000292957">
    <property type="component" value="Unassembled WGS sequence"/>
</dbReference>
<dbReference type="PANTHER" id="PTHR11552">
    <property type="entry name" value="GLUCOSE-METHANOL-CHOLINE GMC OXIDOREDUCTASE"/>
    <property type="match status" value="1"/>
</dbReference>
<evidence type="ECO:0000256" key="6">
    <source>
        <dbReference type="ARBA" id="ARBA00023002"/>
    </source>
</evidence>
<dbReference type="InterPro" id="IPR036188">
    <property type="entry name" value="FAD/NAD-bd_sf"/>
</dbReference>
<sequence>MFVGRQQMAIAPPTKPGARYLSLVCALSRALSHGTVHIASADPLAPSRIDPNYFGSEADHDLYVHVLQHTVKGLVEYIKKNGFQVFHPVGTAAMIARADGGVVDPTLKVFGTRNLRVVDLSVLPMEFVCHAVGSVRYLRAAADILKSELPGKPGN</sequence>
<evidence type="ECO:0000256" key="5">
    <source>
        <dbReference type="ARBA" id="ARBA00022827"/>
    </source>
</evidence>
<reference evidence="8" key="1">
    <citation type="submission" date="2019-01" db="EMBL/GenBank/DDBJ databases">
        <title>Draft genome sequences of three monokaryotic isolates of the white-rot basidiomycete fungus Dichomitus squalens.</title>
        <authorList>
            <consortium name="DOE Joint Genome Institute"/>
            <person name="Lopez S.C."/>
            <person name="Andreopoulos B."/>
            <person name="Pangilinan J."/>
            <person name="Lipzen A."/>
            <person name="Riley R."/>
            <person name="Ahrendt S."/>
            <person name="Ng V."/>
            <person name="Barry K."/>
            <person name="Daum C."/>
            <person name="Grigoriev I.V."/>
            <person name="Hilden K.S."/>
            <person name="Makela M.R."/>
            <person name="de Vries R.P."/>
        </authorList>
    </citation>
    <scope>NUCLEOTIDE SEQUENCE [LARGE SCALE GENOMIC DNA]</scope>
    <source>
        <strain evidence="8">OM18370.1</strain>
    </source>
</reference>
<proteinExistence type="inferred from homology"/>
<dbReference type="InterPro" id="IPR012132">
    <property type="entry name" value="GMC_OxRdtase"/>
</dbReference>
<evidence type="ECO:0000256" key="4">
    <source>
        <dbReference type="ARBA" id="ARBA00022729"/>
    </source>
</evidence>
<accession>A0A4Q9M960</accession>
<feature type="domain" description="Glucose-methanol-choline oxidoreductase C-terminal" evidence="7">
    <location>
        <begin position="73"/>
        <end position="130"/>
    </location>
</feature>
<dbReference type="OrthoDB" id="269227at2759"/>
<name>A0A4Q9M960_9APHY</name>
<evidence type="ECO:0000259" key="7">
    <source>
        <dbReference type="Pfam" id="PF05199"/>
    </source>
</evidence>
<organism evidence="8">
    <name type="scientific">Dichomitus squalens</name>
    <dbReference type="NCBI Taxonomy" id="114155"/>
    <lineage>
        <taxon>Eukaryota</taxon>
        <taxon>Fungi</taxon>
        <taxon>Dikarya</taxon>
        <taxon>Basidiomycota</taxon>
        <taxon>Agaricomycotina</taxon>
        <taxon>Agaricomycetes</taxon>
        <taxon>Polyporales</taxon>
        <taxon>Polyporaceae</taxon>
        <taxon>Dichomitus</taxon>
    </lineage>
</organism>
<evidence type="ECO:0000256" key="1">
    <source>
        <dbReference type="ARBA" id="ARBA00001974"/>
    </source>
</evidence>
<dbReference type="GO" id="GO:0016614">
    <property type="term" value="F:oxidoreductase activity, acting on CH-OH group of donors"/>
    <property type="evidence" value="ECO:0007669"/>
    <property type="project" value="InterPro"/>
</dbReference>
<keyword evidence="5" id="KW-0274">FAD</keyword>
<evidence type="ECO:0000313" key="8">
    <source>
        <dbReference type="EMBL" id="TBU22221.1"/>
    </source>
</evidence>
<comment type="cofactor">
    <cofactor evidence="1">
        <name>FAD</name>
        <dbReference type="ChEBI" id="CHEBI:57692"/>
    </cofactor>
</comment>
<keyword evidence="6" id="KW-0560">Oxidoreductase</keyword>
<dbReference type="AlphaFoldDB" id="A0A4Q9M960"/>
<evidence type="ECO:0000256" key="3">
    <source>
        <dbReference type="ARBA" id="ARBA00022630"/>
    </source>
</evidence>
<evidence type="ECO:0000256" key="2">
    <source>
        <dbReference type="ARBA" id="ARBA00010790"/>
    </source>
</evidence>
<keyword evidence="4" id="KW-0732">Signal</keyword>
<dbReference type="Gene3D" id="3.30.560.10">
    <property type="entry name" value="Glucose Oxidase, domain 3"/>
    <property type="match status" value="2"/>
</dbReference>
<protein>
    <submittedName>
        <fullName evidence="8">GMC oxidoreductase-domain-containing protein</fullName>
    </submittedName>
</protein>
<keyword evidence="3" id="KW-0285">Flavoprotein</keyword>
<dbReference type="Pfam" id="PF05199">
    <property type="entry name" value="GMC_oxred_C"/>
    <property type="match status" value="1"/>
</dbReference>
<dbReference type="PANTHER" id="PTHR11552:SF201">
    <property type="entry name" value="GLUCOSE-METHANOL-CHOLINE OXIDOREDUCTASE N-TERMINAL DOMAIN-CONTAINING PROTEIN"/>
    <property type="match status" value="1"/>
</dbReference>
<dbReference type="SUPFAM" id="SSF54373">
    <property type="entry name" value="FAD-linked reductases, C-terminal domain"/>
    <property type="match status" value="1"/>
</dbReference>
<dbReference type="InterPro" id="IPR007867">
    <property type="entry name" value="GMC_OxRtase_C"/>
</dbReference>
<dbReference type="Gene3D" id="3.50.50.60">
    <property type="entry name" value="FAD/NAD(P)-binding domain"/>
    <property type="match status" value="1"/>
</dbReference>
<comment type="similarity">
    <text evidence="2">Belongs to the GMC oxidoreductase family.</text>
</comment>